<sequence length="146" mass="15490">MNRCSPRLAFSLLAAALLGLGTAALVAPRPALAQTQNEAALGGRNFPDGTLRGRLRMLDFPQAELDGRLEVLAPGTRIRNAQNMVVTGSMLLGQDLAVNYLRDPAGQVQQVWILTPDEAAAPRASAGGQPLLNFWPFVTQADNEGG</sequence>
<evidence type="ECO:0000313" key="2">
    <source>
        <dbReference type="EMBL" id="KTT09343.1"/>
    </source>
</evidence>
<keyword evidence="3" id="KW-1185">Reference proteome</keyword>
<protein>
    <submittedName>
        <fullName evidence="2">Uncharacterized protein</fullName>
    </submittedName>
</protein>
<dbReference type="Proteomes" id="UP000072741">
    <property type="component" value="Unassembled WGS sequence"/>
</dbReference>
<gene>
    <name evidence="2" type="ORF">NS331_25175</name>
</gene>
<dbReference type="AlphaFoldDB" id="A0A147GKT9"/>
<feature type="chain" id="PRO_5007546412" evidence="1">
    <location>
        <begin position="34"/>
        <end position="146"/>
    </location>
</feature>
<reference evidence="2 3" key="1">
    <citation type="journal article" date="2016" name="Front. Microbiol.">
        <title>Genomic Resource of Rice Seed Associated Bacteria.</title>
        <authorList>
            <person name="Midha S."/>
            <person name="Bansal K."/>
            <person name="Sharma S."/>
            <person name="Kumar N."/>
            <person name="Patil P.P."/>
            <person name="Chaudhry V."/>
            <person name="Patil P.B."/>
        </authorList>
    </citation>
    <scope>NUCLEOTIDE SEQUENCE [LARGE SCALE GENOMIC DNA]</scope>
    <source>
        <strain evidence="2 3">NS331</strain>
    </source>
</reference>
<feature type="signal peptide" evidence="1">
    <location>
        <begin position="1"/>
        <end position="33"/>
    </location>
</feature>
<comment type="caution">
    <text evidence="2">The sequence shown here is derived from an EMBL/GenBank/DDBJ whole genome shotgun (WGS) entry which is preliminary data.</text>
</comment>
<dbReference type="RefSeq" id="WP_058644611.1">
    <property type="nucleotide sequence ID" value="NZ_LDSL01000260.1"/>
</dbReference>
<dbReference type="EMBL" id="LDSL01000260">
    <property type="protein sequence ID" value="KTT09343.1"/>
    <property type="molecule type" value="Genomic_DNA"/>
</dbReference>
<keyword evidence="1" id="KW-0732">Signal</keyword>
<dbReference type="OrthoDB" id="7019622at2"/>
<name>A0A147GKT9_9BURK</name>
<organism evidence="2 3">
    <name type="scientific">Pseudacidovorax intermedius</name>
    <dbReference type="NCBI Taxonomy" id="433924"/>
    <lineage>
        <taxon>Bacteria</taxon>
        <taxon>Pseudomonadati</taxon>
        <taxon>Pseudomonadota</taxon>
        <taxon>Betaproteobacteria</taxon>
        <taxon>Burkholderiales</taxon>
        <taxon>Comamonadaceae</taxon>
        <taxon>Pseudacidovorax</taxon>
    </lineage>
</organism>
<evidence type="ECO:0000313" key="3">
    <source>
        <dbReference type="Proteomes" id="UP000072741"/>
    </source>
</evidence>
<evidence type="ECO:0000256" key="1">
    <source>
        <dbReference type="SAM" id="SignalP"/>
    </source>
</evidence>
<proteinExistence type="predicted"/>
<accession>A0A147GKT9</accession>